<accession>A1VX22</accession>
<evidence type="ECO:0000313" key="2">
    <source>
        <dbReference type="EMBL" id="ABM40200.1"/>
    </source>
</evidence>
<evidence type="ECO:0000259" key="1">
    <source>
        <dbReference type="Pfam" id="PF06114"/>
    </source>
</evidence>
<dbReference type="RefSeq" id="WP_011798566.1">
    <property type="nucleotide sequence ID" value="NC_008761.1"/>
</dbReference>
<dbReference type="PANTHER" id="PTHR43236:SF1">
    <property type="entry name" value="BLL7220 PROTEIN"/>
    <property type="match status" value="1"/>
</dbReference>
<feature type="domain" description="IrrE N-terminal-like" evidence="1">
    <location>
        <begin position="54"/>
        <end position="158"/>
    </location>
</feature>
<dbReference type="Gene3D" id="1.10.10.2910">
    <property type="match status" value="1"/>
</dbReference>
<dbReference type="EMBL" id="CP000534">
    <property type="protein sequence ID" value="ABM40200.1"/>
    <property type="molecule type" value="Genomic_DNA"/>
</dbReference>
<dbReference type="HOGENOM" id="CLU_075752_0_0_4"/>
<protein>
    <recommendedName>
        <fullName evidence="1">IrrE N-terminal-like domain-containing protein</fullName>
    </recommendedName>
</protein>
<keyword evidence="2" id="KW-0614">Plasmid</keyword>
<dbReference type="AlphaFoldDB" id="A1VX22"/>
<proteinExistence type="predicted"/>
<keyword evidence="3" id="KW-1185">Reference proteome</keyword>
<dbReference type="KEGG" id="pna:Pnap_4791"/>
<dbReference type="InterPro" id="IPR052345">
    <property type="entry name" value="Rad_response_metalloprotease"/>
</dbReference>
<name>A1VX22_POLNA</name>
<reference evidence="3" key="1">
    <citation type="journal article" date="2009" name="Environ. Microbiol.">
        <title>The genome of Polaromonas naphthalenivorans strain CJ2, isolated from coal tar-contaminated sediment, reveals physiological and metabolic versatility and evolution through extensive horizontal gene transfer.</title>
        <authorList>
            <person name="Yagi J.M."/>
            <person name="Sims D."/>
            <person name="Brettin T."/>
            <person name="Bruce D."/>
            <person name="Madsen E.L."/>
        </authorList>
    </citation>
    <scope>NUCLEOTIDE SEQUENCE [LARGE SCALE GENOMIC DNA]</scope>
    <source>
        <strain evidence="3">CJ2</strain>
        <plasmid evidence="3">Plasmid pPNAP05</plasmid>
    </source>
</reference>
<organism evidence="2 3">
    <name type="scientific">Polaromonas naphthalenivorans (strain CJ2)</name>
    <dbReference type="NCBI Taxonomy" id="365044"/>
    <lineage>
        <taxon>Bacteria</taxon>
        <taxon>Pseudomonadati</taxon>
        <taxon>Pseudomonadota</taxon>
        <taxon>Betaproteobacteria</taxon>
        <taxon>Burkholderiales</taxon>
        <taxon>Comamonadaceae</taxon>
        <taxon>Polaromonas</taxon>
    </lineage>
</organism>
<dbReference type="Pfam" id="PF06114">
    <property type="entry name" value="Peptidase_M78"/>
    <property type="match status" value="1"/>
</dbReference>
<dbReference type="InterPro" id="IPR010359">
    <property type="entry name" value="IrrE_HExxH"/>
</dbReference>
<evidence type="ECO:0000313" key="3">
    <source>
        <dbReference type="Proteomes" id="UP000000644"/>
    </source>
</evidence>
<dbReference type="Proteomes" id="UP000000644">
    <property type="component" value="Plasmid pPNAP05"/>
</dbReference>
<dbReference type="PANTHER" id="PTHR43236">
    <property type="entry name" value="ANTITOXIN HIGA1"/>
    <property type="match status" value="1"/>
</dbReference>
<geneLocation type="plasmid" evidence="2 3">
    <name>pPNAP05</name>
</geneLocation>
<gene>
    <name evidence="2" type="ordered locus">Pnap_4791</name>
</gene>
<sequence>MDVDLSRLSSAERLLWGYGVTDSSHIDLDAIANDNGAEVKYRPLGGCEARLVARGENAIISVNSASNDGRQRFSLAHELAHWICDRKTGSFLCAKEDIGPQNAIARSVEADANSYASQLILPTYLVEPWMKDRKVNLDVASLLAKDFNASLTAAAIKLVKQATVPAFVVCHNQTRLAWHQRSPACSPEFYVTSELHQDTDAFRMAFGGVMGMSKSKRESASRWISGRDVFRLEVNSQSIKLPDATVLTIITLFK</sequence>